<gene>
    <name evidence="2" type="ORF">A7T00_04585</name>
</gene>
<name>A0A1S0ZKH6_SALET</name>
<accession>A0A1S0ZKH6</accession>
<proteinExistence type="predicted"/>
<dbReference type="EMBL" id="MLZC01000002">
    <property type="protein sequence ID" value="OHG68647.1"/>
    <property type="molecule type" value="Genomic_DNA"/>
</dbReference>
<sequence>MLSQSRQPDTNGGQNKHRKQIACQHSGGNHQPWPKRLAASTPLANPIRAKPTTIAPVVISTGRNRIYNTIS</sequence>
<feature type="region of interest" description="Disordered" evidence="1">
    <location>
        <begin position="1"/>
        <end position="45"/>
    </location>
</feature>
<organism evidence="2">
    <name type="scientific">Salmonella enterica subsp. enterica serovar Saintpaul</name>
    <dbReference type="NCBI Taxonomy" id="90105"/>
    <lineage>
        <taxon>Bacteria</taxon>
        <taxon>Pseudomonadati</taxon>
        <taxon>Pseudomonadota</taxon>
        <taxon>Gammaproteobacteria</taxon>
        <taxon>Enterobacterales</taxon>
        <taxon>Enterobacteriaceae</taxon>
        <taxon>Salmonella</taxon>
    </lineage>
</organism>
<evidence type="ECO:0000313" key="2">
    <source>
        <dbReference type="EMBL" id="OHG68647.1"/>
    </source>
</evidence>
<reference evidence="2" key="1">
    <citation type="submission" date="2016-09" db="EMBL/GenBank/DDBJ databases">
        <title>Whole genome sequencing of Salmonella enterica.</title>
        <authorList>
            <person name="Bell R."/>
        </authorList>
    </citation>
    <scope>NUCLEOTIDE SEQUENCE [LARGE SCALE GENOMIC DNA]</scope>
    <source>
        <strain evidence="2">CFSAN044978</strain>
    </source>
</reference>
<evidence type="ECO:0000256" key="1">
    <source>
        <dbReference type="SAM" id="MobiDB-lite"/>
    </source>
</evidence>
<feature type="compositionally biased region" description="Polar residues" evidence="1">
    <location>
        <begin position="1"/>
        <end position="14"/>
    </location>
</feature>
<comment type="caution">
    <text evidence="2">The sequence shown here is derived from an EMBL/GenBank/DDBJ whole genome shotgun (WGS) entry which is preliminary data.</text>
</comment>
<dbReference type="AlphaFoldDB" id="A0A1S0ZKH6"/>
<protein>
    <submittedName>
        <fullName evidence="2">Uncharacterized protein</fullName>
    </submittedName>
</protein>